<dbReference type="CDD" id="cd08475">
    <property type="entry name" value="PBP2_CrgA_like_6"/>
    <property type="match status" value="1"/>
</dbReference>
<evidence type="ECO:0000256" key="4">
    <source>
        <dbReference type="ARBA" id="ARBA00023163"/>
    </source>
</evidence>
<comment type="similarity">
    <text evidence="1">Belongs to the LysR transcriptional regulatory family.</text>
</comment>
<dbReference type="SUPFAM" id="SSF53850">
    <property type="entry name" value="Periplasmic binding protein-like II"/>
    <property type="match status" value="1"/>
</dbReference>
<evidence type="ECO:0000256" key="1">
    <source>
        <dbReference type="ARBA" id="ARBA00009437"/>
    </source>
</evidence>
<accession>A0ABT8YAD3</accession>
<dbReference type="EMBL" id="JAUOTP010000005">
    <property type="protein sequence ID" value="MDO6415297.1"/>
    <property type="molecule type" value="Genomic_DNA"/>
</dbReference>
<dbReference type="PRINTS" id="PR00039">
    <property type="entry name" value="HTHLYSR"/>
</dbReference>
<dbReference type="InterPro" id="IPR000847">
    <property type="entry name" value="LysR_HTH_N"/>
</dbReference>
<evidence type="ECO:0000259" key="5">
    <source>
        <dbReference type="PROSITE" id="PS50931"/>
    </source>
</evidence>
<dbReference type="PANTHER" id="PTHR30537">
    <property type="entry name" value="HTH-TYPE TRANSCRIPTIONAL REGULATOR"/>
    <property type="match status" value="1"/>
</dbReference>
<dbReference type="Proteomes" id="UP001169764">
    <property type="component" value="Unassembled WGS sequence"/>
</dbReference>
<dbReference type="Gene3D" id="3.40.190.290">
    <property type="match status" value="1"/>
</dbReference>
<comment type="caution">
    <text evidence="6">The sequence shown here is derived from an EMBL/GenBank/DDBJ whole genome shotgun (WGS) entry which is preliminary data.</text>
</comment>
<evidence type="ECO:0000256" key="2">
    <source>
        <dbReference type="ARBA" id="ARBA00023015"/>
    </source>
</evidence>
<proteinExistence type="inferred from homology"/>
<keyword evidence="4" id="KW-0804">Transcription</keyword>
<sequence length="302" mass="32389">MADIDPLTGVSVFVAAARLGSFTLAAERLGVTKSAVGKTVARLEDRLGVKLFNRTTRSFRLTADGEAYLAACSTALEEINAAQEALSTSSRVLSGRLHIDMPVAFGRAVLLPILIDLTRAHPELTLTLNFTDATSDILQDDVDLAIRFGVLRDSTNLVARHLVSQPRIICASPAYLARHGVPTSLADLRHHRCVLGAAKGPPLAWFVIEAGEEKRISPPVTHQLSDGQAMVDAATAGLGICQVPVSIVRNQLARGELQPVLEAFAGALVDVHAVWPRRARLSPRVRYVVDELIQQAALGHLG</sequence>
<evidence type="ECO:0000313" key="6">
    <source>
        <dbReference type="EMBL" id="MDO6415297.1"/>
    </source>
</evidence>
<name>A0ABT8YAD3_9SPHN</name>
<keyword evidence="2" id="KW-0805">Transcription regulation</keyword>
<dbReference type="Pfam" id="PF00126">
    <property type="entry name" value="HTH_1"/>
    <property type="match status" value="1"/>
</dbReference>
<evidence type="ECO:0000256" key="3">
    <source>
        <dbReference type="ARBA" id="ARBA00023125"/>
    </source>
</evidence>
<dbReference type="InterPro" id="IPR058163">
    <property type="entry name" value="LysR-type_TF_proteobact-type"/>
</dbReference>
<dbReference type="InterPro" id="IPR005119">
    <property type="entry name" value="LysR_subst-bd"/>
</dbReference>
<gene>
    <name evidence="6" type="ORF">Q4F19_12965</name>
</gene>
<dbReference type="InterPro" id="IPR036390">
    <property type="entry name" value="WH_DNA-bd_sf"/>
</dbReference>
<keyword evidence="3" id="KW-0238">DNA-binding</keyword>
<feature type="domain" description="HTH lysR-type" evidence="5">
    <location>
        <begin position="5"/>
        <end position="62"/>
    </location>
</feature>
<dbReference type="PROSITE" id="PS50931">
    <property type="entry name" value="HTH_LYSR"/>
    <property type="match status" value="1"/>
</dbReference>
<dbReference type="Gene3D" id="1.10.10.10">
    <property type="entry name" value="Winged helix-like DNA-binding domain superfamily/Winged helix DNA-binding domain"/>
    <property type="match status" value="1"/>
</dbReference>
<dbReference type="RefSeq" id="WP_303543207.1">
    <property type="nucleotide sequence ID" value="NZ_JAUOTP010000005.1"/>
</dbReference>
<protein>
    <submittedName>
        <fullName evidence="6">LysR family transcriptional regulator</fullName>
    </submittedName>
</protein>
<dbReference type="SUPFAM" id="SSF46785">
    <property type="entry name" value="Winged helix' DNA-binding domain"/>
    <property type="match status" value="1"/>
</dbReference>
<organism evidence="6 7">
    <name type="scientific">Sphingomonas natans</name>
    <dbReference type="NCBI Taxonomy" id="3063330"/>
    <lineage>
        <taxon>Bacteria</taxon>
        <taxon>Pseudomonadati</taxon>
        <taxon>Pseudomonadota</taxon>
        <taxon>Alphaproteobacteria</taxon>
        <taxon>Sphingomonadales</taxon>
        <taxon>Sphingomonadaceae</taxon>
        <taxon>Sphingomonas</taxon>
    </lineage>
</organism>
<dbReference type="InterPro" id="IPR036388">
    <property type="entry name" value="WH-like_DNA-bd_sf"/>
</dbReference>
<reference evidence="6" key="1">
    <citation type="submission" date="2023-07" db="EMBL/GenBank/DDBJ databases">
        <authorList>
            <person name="Kim M."/>
        </authorList>
    </citation>
    <scope>NUCLEOTIDE SEQUENCE</scope>
    <source>
        <strain evidence="6">BIUV-7</strain>
    </source>
</reference>
<dbReference type="Pfam" id="PF03466">
    <property type="entry name" value="LysR_substrate"/>
    <property type="match status" value="1"/>
</dbReference>
<evidence type="ECO:0000313" key="7">
    <source>
        <dbReference type="Proteomes" id="UP001169764"/>
    </source>
</evidence>
<dbReference type="PANTHER" id="PTHR30537:SF5">
    <property type="entry name" value="HTH-TYPE TRANSCRIPTIONAL ACTIVATOR TTDR-RELATED"/>
    <property type="match status" value="1"/>
</dbReference>
<keyword evidence="7" id="KW-1185">Reference proteome</keyword>